<keyword evidence="12" id="KW-1185">Reference proteome</keyword>
<organism evidence="11 12">
    <name type="scientific">Penicillium citrinum</name>
    <dbReference type="NCBI Taxonomy" id="5077"/>
    <lineage>
        <taxon>Eukaryota</taxon>
        <taxon>Fungi</taxon>
        <taxon>Dikarya</taxon>
        <taxon>Ascomycota</taxon>
        <taxon>Pezizomycotina</taxon>
        <taxon>Eurotiomycetes</taxon>
        <taxon>Eurotiomycetidae</taxon>
        <taxon>Eurotiales</taxon>
        <taxon>Aspergillaceae</taxon>
        <taxon>Penicillium</taxon>
    </lineage>
</organism>
<dbReference type="InterPro" id="IPR011118">
    <property type="entry name" value="Tannase/feruloyl_esterase"/>
</dbReference>
<evidence type="ECO:0000313" key="11">
    <source>
        <dbReference type="EMBL" id="KAJ5242905.1"/>
    </source>
</evidence>
<evidence type="ECO:0000256" key="9">
    <source>
        <dbReference type="ARBA" id="ARBA00034075"/>
    </source>
</evidence>
<sequence>MKFSLYALIAACWAHDALASSCSDLLNYKALPGTDIESAYTARYVSSDGHTSILYCQVSGSVAYGEHGNSVGFELWLPSPEFYNNRFMVVGNGGFAGTIDTDSMGKQLEQGFAVTGGDSGHKEAKNGNGTTTSGQYVPFLNDVEQTKAWIHESIAIMTDPTRDIISSFYGSSPKYSYFSGCSTGGAQGFALAQYHAQLFDGIYAGSPGNWYTHLMLSFLWNGIHTMKDAFLDQATLNATTDKVLDACDEIDGVKDGLIENPLNCHFDIETLACSATANLDGNNRTCLSSKRMQSLKAIYYGPRNPRTGTPIYPGFKFGSERELMLQETSLYVQYAAPLLQNLVFNNLSYDIESFDFDGDVAKVNKAASHLIDSVGYDLGAFRSHGGKMIVSQGWADPFNAPTWPIKYLQQLEKASSNGSVADFFGLYMIPVGHLGGGHCGAAESYPSVPATYHTNEALLAWVENGTFPSWIQSSNAPDGSSRTRKLCPWPKTAKLQDQERSDISESYECV</sequence>
<dbReference type="PANTHER" id="PTHR33938:SF15">
    <property type="entry name" value="FERULOYL ESTERASE B-RELATED"/>
    <property type="match status" value="1"/>
</dbReference>
<reference evidence="11" key="1">
    <citation type="submission" date="2022-11" db="EMBL/GenBank/DDBJ databases">
        <authorList>
            <person name="Petersen C."/>
        </authorList>
    </citation>
    <scope>NUCLEOTIDE SEQUENCE</scope>
    <source>
        <strain evidence="11">IBT 23319</strain>
    </source>
</reference>
<dbReference type="SUPFAM" id="SSF53474">
    <property type="entry name" value="alpha/beta-Hydrolases"/>
    <property type="match status" value="1"/>
</dbReference>
<keyword evidence="3" id="KW-0624">Polysaccharide degradation</keyword>
<dbReference type="GO" id="GO:0030600">
    <property type="term" value="F:feruloyl esterase activity"/>
    <property type="evidence" value="ECO:0007669"/>
    <property type="project" value="UniProtKB-EC"/>
</dbReference>
<evidence type="ECO:0000256" key="3">
    <source>
        <dbReference type="ARBA" id="ARBA00022651"/>
    </source>
</evidence>
<keyword evidence="6 10" id="KW-0378">Hydrolase</keyword>
<evidence type="ECO:0000256" key="2">
    <source>
        <dbReference type="ARBA" id="ARBA00022487"/>
    </source>
</evidence>
<keyword evidence="4" id="KW-0479">Metal-binding</keyword>
<comment type="similarity">
    <text evidence="1 10">Belongs to the tannase family.</text>
</comment>
<dbReference type="Pfam" id="PF07519">
    <property type="entry name" value="Tannase"/>
    <property type="match status" value="1"/>
</dbReference>
<dbReference type="PANTHER" id="PTHR33938">
    <property type="entry name" value="FERULOYL ESTERASE B-RELATED"/>
    <property type="match status" value="1"/>
</dbReference>
<dbReference type="GO" id="GO:0072330">
    <property type="term" value="P:monocarboxylic acid biosynthetic process"/>
    <property type="evidence" value="ECO:0007669"/>
    <property type="project" value="UniProtKB-ARBA"/>
</dbReference>
<dbReference type="Proteomes" id="UP001147733">
    <property type="component" value="Unassembled WGS sequence"/>
</dbReference>
<evidence type="ECO:0000256" key="8">
    <source>
        <dbReference type="ARBA" id="ARBA00023157"/>
    </source>
</evidence>
<evidence type="ECO:0000313" key="12">
    <source>
        <dbReference type="Proteomes" id="UP001147733"/>
    </source>
</evidence>
<accession>A0A9W9TXE3</accession>
<dbReference type="EMBL" id="JAPQKT010000001">
    <property type="protein sequence ID" value="KAJ5242905.1"/>
    <property type="molecule type" value="Genomic_DNA"/>
</dbReference>
<comment type="catalytic activity">
    <reaction evidence="9">
        <text>feruloyl-polysaccharide + H2O = ferulate + polysaccharide.</text>
        <dbReference type="EC" id="3.1.1.73"/>
    </reaction>
</comment>
<evidence type="ECO:0000256" key="7">
    <source>
        <dbReference type="ARBA" id="ARBA00022837"/>
    </source>
</evidence>
<gene>
    <name evidence="11" type="ORF">N7469_001232</name>
</gene>
<dbReference type="EC" id="3.1.1.-" evidence="10"/>
<evidence type="ECO:0000256" key="1">
    <source>
        <dbReference type="ARBA" id="ARBA00006249"/>
    </source>
</evidence>
<keyword evidence="2" id="KW-0719">Serine esterase</keyword>
<evidence type="ECO:0000256" key="10">
    <source>
        <dbReference type="RuleBase" id="RU361238"/>
    </source>
</evidence>
<dbReference type="GO" id="GO:0046872">
    <property type="term" value="F:metal ion binding"/>
    <property type="evidence" value="ECO:0007669"/>
    <property type="project" value="UniProtKB-KW"/>
</dbReference>
<keyword evidence="3" id="KW-0119">Carbohydrate metabolism</keyword>
<protein>
    <recommendedName>
        <fullName evidence="10">Carboxylic ester hydrolase</fullName>
        <ecNumber evidence="10">3.1.1.-</ecNumber>
    </recommendedName>
</protein>
<dbReference type="GeneID" id="81379319"/>
<keyword evidence="3" id="KW-0858">Xylan degradation</keyword>
<name>A0A9W9TXE3_PENCI</name>
<evidence type="ECO:0000256" key="4">
    <source>
        <dbReference type="ARBA" id="ARBA00022723"/>
    </source>
</evidence>
<dbReference type="OrthoDB" id="3039123at2759"/>
<dbReference type="RefSeq" id="XP_056505909.1">
    <property type="nucleotide sequence ID" value="XM_056640152.1"/>
</dbReference>
<keyword evidence="7" id="KW-0106">Calcium</keyword>
<keyword evidence="5 10" id="KW-0732">Signal</keyword>
<evidence type="ECO:0000256" key="5">
    <source>
        <dbReference type="ARBA" id="ARBA00022729"/>
    </source>
</evidence>
<feature type="chain" id="PRO_5041012212" description="Carboxylic ester hydrolase" evidence="10">
    <location>
        <begin position="20"/>
        <end position="510"/>
    </location>
</feature>
<proteinExistence type="inferred from homology"/>
<comment type="caution">
    <text evidence="11">The sequence shown here is derived from an EMBL/GenBank/DDBJ whole genome shotgun (WGS) entry which is preliminary data.</text>
</comment>
<dbReference type="Gene3D" id="3.40.50.1820">
    <property type="entry name" value="alpha/beta hydrolase"/>
    <property type="match status" value="1"/>
</dbReference>
<reference evidence="11" key="2">
    <citation type="journal article" date="2023" name="IMA Fungus">
        <title>Comparative genomic study of the Penicillium genus elucidates a diverse pangenome and 15 lateral gene transfer events.</title>
        <authorList>
            <person name="Petersen C."/>
            <person name="Sorensen T."/>
            <person name="Nielsen M.R."/>
            <person name="Sondergaard T.E."/>
            <person name="Sorensen J.L."/>
            <person name="Fitzpatrick D.A."/>
            <person name="Frisvad J.C."/>
            <person name="Nielsen K.L."/>
        </authorList>
    </citation>
    <scope>NUCLEOTIDE SEQUENCE</scope>
    <source>
        <strain evidence="11">IBT 23319</strain>
    </source>
</reference>
<feature type="signal peptide" evidence="10">
    <location>
        <begin position="1"/>
        <end position="19"/>
    </location>
</feature>
<dbReference type="InterPro" id="IPR029058">
    <property type="entry name" value="AB_hydrolase_fold"/>
</dbReference>
<keyword evidence="8" id="KW-1015">Disulfide bond</keyword>
<dbReference type="GO" id="GO:0045493">
    <property type="term" value="P:xylan catabolic process"/>
    <property type="evidence" value="ECO:0007669"/>
    <property type="project" value="UniProtKB-KW"/>
</dbReference>
<evidence type="ECO:0000256" key="6">
    <source>
        <dbReference type="ARBA" id="ARBA00022801"/>
    </source>
</evidence>
<dbReference type="AlphaFoldDB" id="A0A9W9TXE3"/>
<dbReference type="GO" id="GO:0017000">
    <property type="term" value="P:antibiotic biosynthetic process"/>
    <property type="evidence" value="ECO:0007669"/>
    <property type="project" value="UniProtKB-ARBA"/>
</dbReference>